<dbReference type="EMBL" id="CP014230">
    <property type="protein sequence ID" value="AMD91786.1"/>
    <property type="molecule type" value="Genomic_DNA"/>
</dbReference>
<organism evidence="1 2">
    <name type="scientific">Desulfomicrobium orale DSM 12838</name>
    <dbReference type="NCBI Taxonomy" id="888061"/>
    <lineage>
        <taxon>Bacteria</taxon>
        <taxon>Pseudomonadati</taxon>
        <taxon>Thermodesulfobacteriota</taxon>
        <taxon>Desulfovibrionia</taxon>
        <taxon>Desulfovibrionales</taxon>
        <taxon>Desulfomicrobiaceae</taxon>
        <taxon>Desulfomicrobium</taxon>
    </lineage>
</organism>
<name>A0A109W5C3_9BACT</name>
<dbReference type="Proteomes" id="UP000063964">
    <property type="component" value="Chromosome"/>
</dbReference>
<evidence type="ECO:0000313" key="1">
    <source>
        <dbReference type="EMBL" id="AMD91786.1"/>
    </source>
</evidence>
<dbReference type="Gene3D" id="3.10.620.30">
    <property type="match status" value="1"/>
</dbReference>
<gene>
    <name evidence="1" type="ORF">AXF15_00730</name>
</gene>
<dbReference type="AlphaFoldDB" id="A0A109W5C3"/>
<protein>
    <submittedName>
        <fullName evidence="1">Uncharacterized protein</fullName>
    </submittedName>
</protein>
<dbReference type="OrthoDB" id="5470603at2"/>
<proteinExistence type="predicted"/>
<evidence type="ECO:0000313" key="2">
    <source>
        <dbReference type="Proteomes" id="UP000063964"/>
    </source>
</evidence>
<dbReference type="STRING" id="888061.AXF15_00730"/>
<dbReference type="RefSeq" id="WP_066601931.1">
    <property type="nucleotide sequence ID" value="NZ_CP014230.1"/>
</dbReference>
<dbReference type="KEGG" id="doa:AXF15_00730"/>
<reference evidence="2" key="1">
    <citation type="submission" date="2016-02" db="EMBL/GenBank/DDBJ databases">
        <authorList>
            <person name="Holder M.E."/>
            <person name="Ajami N.J."/>
            <person name="Petrosino J.F."/>
        </authorList>
    </citation>
    <scope>NUCLEOTIDE SEQUENCE [LARGE SCALE GENOMIC DNA]</scope>
    <source>
        <strain evidence="2">DSM 12838</strain>
    </source>
</reference>
<accession>A0A109W5C3</accession>
<keyword evidence="2" id="KW-1185">Reference proteome</keyword>
<sequence length="192" mass="22264">MNVWTYWLGCTLSVLRRAGYALLPGKLPLPKNDRVKDSPLYDDVRTWQKTQMESMTFEGDQPSRSAAGKINPALMRRIHRRTLLEIRHELGDLWRPSSVTLDRGRGISLDQAIAIMHRLRDAGFPDSALGVVSVEFSGRRHSFAIVHDREDDFWILDNGMFFFCPVRGTAFFRARRDVRVLLGFNFFDVWNY</sequence>